<protein>
    <submittedName>
        <fullName evidence="1">Uncharacterized protein</fullName>
    </submittedName>
</protein>
<proteinExistence type="predicted"/>
<gene>
    <name evidence="1" type="ORF">FGL83_00460</name>
</gene>
<evidence type="ECO:0000313" key="2">
    <source>
        <dbReference type="Proteomes" id="UP000321298"/>
    </source>
</evidence>
<organism evidence="1 2">
    <name type="scientific">Leuconostoc lactis</name>
    <dbReference type="NCBI Taxonomy" id="1246"/>
    <lineage>
        <taxon>Bacteria</taxon>
        <taxon>Bacillati</taxon>
        <taxon>Bacillota</taxon>
        <taxon>Bacilli</taxon>
        <taxon>Lactobacillales</taxon>
        <taxon>Lactobacillaceae</taxon>
        <taxon>Leuconostoc</taxon>
    </lineage>
</organism>
<accession>A0AAP9J9F6</accession>
<dbReference type="Proteomes" id="UP000321298">
    <property type="component" value="Chromosome"/>
</dbReference>
<dbReference type="GeneID" id="66530645"/>
<keyword evidence="2" id="KW-1185">Reference proteome</keyword>
<name>A0AAP9J9F6_LEULA</name>
<reference evidence="1 2" key="1">
    <citation type="submission" date="2019-06" db="EMBL/GenBank/DDBJ databases">
        <title>Genome analyses of bacteria isolated from kimchi.</title>
        <authorList>
            <person name="Lee S."/>
            <person name="Ahn S."/>
            <person name="Roh S."/>
        </authorList>
    </citation>
    <scope>NUCLEOTIDE SEQUENCE [LARGE SCALE GENOMIC DNA]</scope>
    <source>
        <strain evidence="1 2">CBA3625</strain>
    </source>
</reference>
<sequence length="167" mass="19153">MSIGIVLVILGINYRGVFKVLEGVVKAVSELIDISEKILQIVFKEKSSKIGFIDAELTIFDDINMKKGINFSPIRLTLENISNRVINFREFGVIINHQKHKFNFDEDEIPVSVPEKKTYNMELTGKNIQIFKFLPPYGKTVKFKIYGIDSYGRTFKSRKCKAIAEKN</sequence>
<dbReference type="EMBL" id="CP042387">
    <property type="protein sequence ID" value="QEA43267.1"/>
    <property type="molecule type" value="Genomic_DNA"/>
</dbReference>
<evidence type="ECO:0000313" key="1">
    <source>
        <dbReference type="EMBL" id="QEA43267.1"/>
    </source>
</evidence>
<dbReference type="RefSeq" id="WP_147000611.1">
    <property type="nucleotide sequence ID" value="NZ_CP042387.1"/>
</dbReference>
<dbReference type="AlphaFoldDB" id="A0AAP9J9F6"/>